<dbReference type="AlphaFoldDB" id="A0AAW0AYD9"/>
<dbReference type="Gene3D" id="3.80.10.10">
    <property type="entry name" value="Ribonuclease Inhibitor"/>
    <property type="match status" value="1"/>
</dbReference>
<accession>A0AAW0AYD9</accession>
<keyword evidence="3" id="KW-1185">Reference proteome</keyword>
<dbReference type="Proteomes" id="UP001362999">
    <property type="component" value="Unassembled WGS sequence"/>
</dbReference>
<reference evidence="2 3" key="1">
    <citation type="journal article" date="2024" name="J Genomics">
        <title>Draft genome sequencing and assembly of Favolaschia claudopus CIRM-BRFM 2984 isolated from oak limbs.</title>
        <authorList>
            <person name="Navarro D."/>
            <person name="Drula E."/>
            <person name="Chaduli D."/>
            <person name="Cazenave R."/>
            <person name="Ahrendt S."/>
            <person name="Wang J."/>
            <person name="Lipzen A."/>
            <person name="Daum C."/>
            <person name="Barry K."/>
            <person name="Grigoriev I.V."/>
            <person name="Favel A."/>
            <person name="Rosso M.N."/>
            <person name="Martin F."/>
        </authorList>
    </citation>
    <scope>NUCLEOTIDE SEQUENCE [LARGE SCALE GENOMIC DNA]</scope>
    <source>
        <strain evidence="2 3">CIRM-BRFM 2984</strain>
    </source>
</reference>
<feature type="coiled-coil region" evidence="1">
    <location>
        <begin position="5"/>
        <end position="39"/>
    </location>
</feature>
<protein>
    <submittedName>
        <fullName evidence="2">F-box domain-containing protein</fullName>
    </submittedName>
</protein>
<dbReference type="InterPro" id="IPR032675">
    <property type="entry name" value="LRR_dom_sf"/>
</dbReference>
<dbReference type="SUPFAM" id="SSF52047">
    <property type="entry name" value="RNI-like"/>
    <property type="match status" value="1"/>
</dbReference>
<keyword evidence="1" id="KW-0175">Coiled coil</keyword>
<name>A0AAW0AYD9_9AGAR</name>
<comment type="caution">
    <text evidence="2">The sequence shown here is derived from an EMBL/GenBank/DDBJ whole genome shotgun (WGS) entry which is preliminary data.</text>
</comment>
<evidence type="ECO:0000313" key="2">
    <source>
        <dbReference type="EMBL" id="KAK7018565.1"/>
    </source>
</evidence>
<dbReference type="Gene3D" id="1.20.1280.50">
    <property type="match status" value="1"/>
</dbReference>
<dbReference type="EMBL" id="JAWWNJ010000046">
    <property type="protein sequence ID" value="KAK7018565.1"/>
    <property type="molecule type" value="Genomic_DNA"/>
</dbReference>
<evidence type="ECO:0000313" key="3">
    <source>
        <dbReference type="Proteomes" id="UP001362999"/>
    </source>
</evidence>
<evidence type="ECO:0000256" key="1">
    <source>
        <dbReference type="SAM" id="Coils"/>
    </source>
</evidence>
<sequence length="368" mass="41641">MLSALAADRTSLAALKSQIANLEQSLALLHLEASQVKRRLDAYSYPVLTLPDEIVSEIFIHFLPPYPACPPLAGLDAPVLLTHICRRWRAIAIATPQLWQAVSFSGVGSTIFNPNNIWLTGRSGCCPLSIRMLKKECSFYGLERLFAAILPYHAQWEYLRLQFESHWMNSLPAIEDELPRLRHLDLEVFNHIFWNFELPHAPLLSSAVLNVIAAHSVVLPWTQLTFLCLHRITLDNCETILRKVPNLVECYLDLFVDDFDFTIQPRITLPRLQSLRLNGDGGMNGCLDAFTLPALTALDVCEWLIELEPVDDITSLLSRSACTLRHLCIMGATHDDTYRTAFSFIQDLHLKPADESDFDSSWNVHLIP</sequence>
<gene>
    <name evidence="2" type="ORF">R3P38DRAFT_2983271</name>
</gene>
<proteinExistence type="predicted"/>
<organism evidence="2 3">
    <name type="scientific">Favolaschia claudopus</name>
    <dbReference type="NCBI Taxonomy" id="2862362"/>
    <lineage>
        <taxon>Eukaryota</taxon>
        <taxon>Fungi</taxon>
        <taxon>Dikarya</taxon>
        <taxon>Basidiomycota</taxon>
        <taxon>Agaricomycotina</taxon>
        <taxon>Agaricomycetes</taxon>
        <taxon>Agaricomycetidae</taxon>
        <taxon>Agaricales</taxon>
        <taxon>Marasmiineae</taxon>
        <taxon>Mycenaceae</taxon>
        <taxon>Favolaschia</taxon>
    </lineage>
</organism>